<evidence type="ECO:0000313" key="8">
    <source>
        <dbReference type="EMBL" id="KAJ9144663.1"/>
    </source>
</evidence>
<dbReference type="EMBL" id="JANBVO010000016">
    <property type="protein sequence ID" value="KAJ9144663.1"/>
    <property type="molecule type" value="Genomic_DNA"/>
</dbReference>
<protein>
    <submittedName>
        <fullName evidence="8">Ankyrin repeat protein</fullName>
    </submittedName>
</protein>
<evidence type="ECO:0000256" key="3">
    <source>
        <dbReference type="ARBA" id="ARBA00022989"/>
    </source>
</evidence>
<feature type="region of interest" description="Disordered" evidence="6">
    <location>
        <begin position="1168"/>
        <end position="1187"/>
    </location>
</feature>
<sequence length="1229" mass="141116">MSRIESDPCLSSDCHRITDIRDLRCHFIGCVPIADRLRFLNDAKVWTEAVDIAYKSEIEENPASAGKKQEFVKDSIHLWYTTALALDGNIKRIDLLRSSLKELTSHVDASRERWRESDIYEKNVPRVEEWRKAQPEAWHFSDVTMDGIFSPQQQLQEKTSDPGRSTQPGTGDQQTSDETSIAAATRAAETQAVPSRSDARNTGTVTIAPAASFPSEDKRAGTRTATQQPASRANPAAPSGSEMKPGKKQAKLAGDSASAIRERIREIIEKYRTQQKVERTDEQVEGDNNDLLYRLERDVKAQFIQLRREPHAKVHPGEDIGVMKPISKSVHDQIYKGQFPDQQLSVEKLTTSQFLQSPVHQMKDEEIVDSSKEKGKEVDTGPPSGGIKAQDRGYMVRYFHIPCNNMMWVKNAMGCYFKEEKLGLVLRPDLWKGQQHGSISDGIVHSRHLRSLCKTFSTDASAAHENNNQENMVLFMPFLHWESDRMRSIITETIEGRVDKEVRTRRDQRLKERNMRKLVRDMLPKSTLQTVIHSDPSYYKAHDDSAEAVPRTIEDILWDRRRHKKRIEVKEQADQYETVQMEPSKIFLGVTMDKCGRLRPINPLAQYLIDAARLYEAMATYQESQVIEHYLFRDPPVHPRRSLDRAYFWKLRTTHRRDRDQVVYRSTHSEFAHRLLPYTPAKRDLKRCIHEDTAPGSGTAQGKTPAVIEGWKWTGHGKYEDEYGCKQCKDDICKLSRAVMVDQLWMWILDNDTILTCFPQRYGLSQKDPSGVHQSIRTRLKDQTKPRNHVRSVFDLGLIILDEAFNVFFDRTKTADKRPQVLDIFAESIGKVTNKQTIGFRHLWELAEDLADIYQSPVDEGIPDRLVLPLLNITHEGRLQREIRDIIDELDIMIHIVRQQEEVIRQYISKVQDMPQVKETEINSSVQPPAVEEIKFNSNGTWTRVINKPSRQATGDQVREWEETIRRQQHKSFEKNANMLVAKVADTIRELEDLRESADMAAQNVNDLIGLKQEQASVVQAYQAMKQGEETVRQGRAIMLFTVMTIVFLPLSFMTSLFGMNAVELTGSGGGGNNDNSTSSTPPIPDQIVDFWAVTFKRQIAIMFSISFFIIILALILAFSPPIRSVIASFVEWLLVGIKIRSGLYKFWLSKDIDIEYKIKMRKKKDHQKEDKALKERQREKERESWENDGVIAKRSLKRAQDTQRDLANRIRTTLNEAIENLEPANGDV</sequence>
<feature type="transmembrane region" description="Helical" evidence="7">
    <location>
        <begin position="1037"/>
        <end position="1058"/>
    </location>
</feature>
<dbReference type="Gene3D" id="1.20.58.340">
    <property type="entry name" value="Magnesium transport protein CorA, transmembrane region"/>
    <property type="match status" value="1"/>
</dbReference>
<dbReference type="InterPro" id="IPR002523">
    <property type="entry name" value="MgTranspt_CorA/ZnTranspt_ZntB"/>
</dbReference>
<dbReference type="Proteomes" id="UP001174694">
    <property type="component" value="Unassembled WGS sequence"/>
</dbReference>
<feature type="region of interest" description="Disordered" evidence="6">
    <location>
        <begin position="153"/>
        <end position="258"/>
    </location>
</feature>
<dbReference type="AlphaFoldDB" id="A0AA38RSP6"/>
<evidence type="ECO:0000256" key="4">
    <source>
        <dbReference type="ARBA" id="ARBA00023136"/>
    </source>
</evidence>
<proteinExistence type="predicted"/>
<dbReference type="SUPFAM" id="SSF144083">
    <property type="entry name" value="Magnesium transport protein CorA, transmembrane region"/>
    <property type="match status" value="1"/>
</dbReference>
<gene>
    <name evidence="8" type="ORF">NKR23_g5939</name>
</gene>
<evidence type="ECO:0000256" key="6">
    <source>
        <dbReference type="SAM" id="MobiDB-lite"/>
    </source>
</evidence>
<evidence type="ECO:0000256" key="2">
    <source>
        <dbReference type="ARBA" id="ARBA00022692"/>
    </source>
</evidence>
<dbReference type="Pfam" id="PF01544">
    <property type="entry name" value="CorA"/>
    <property type="match status" value="1"/>
</dbReference>
<dbReference type="GO" id="GO:0046873">
    <property type="term" value="F:metal ion transmembrane transporter activity"/>
    <property type="evidence" value="ECO:0007669"/>
    <property type="project" value="InterPro"/>
</dbReference>
<comment type="caution">
    <text evidence="8">The sequence shown here is derived from an EMBL/GenBank/DDBJ whole genome shotgun (WGS) entry which is preliminary data.</text>
</comment>
<evidence type="ECO:0000313" key="9">
    <source>
        <dbReference type="Proteomes" id="UP001174694"/>
    </source>
</evidence>
<keyword evidence="3 7" id="KW-1133">Transmembrane helix</keyword>
<dbReference type="InterPro" id="IPR045863">
    <property type="entry name" value="CorA_TM1_TM2"/>
</dbReference>
<dbReference type="PANTHER" id="PTHR47685:SF1">
    <property type="entry name" value="MAGNESIUM TRANSPORT PROTEIN CORA"/>
    <property type="match status" value="1"/>
</dbReference>
<keyword evidence="9" id="KW-1185">Reference proteome</keyword>
<name>A0AA38RSP6_9PEZI</name>
<feature type="compositionally biased region" description="Polar residues" evidence="6">
    <location>
        <begin position="153"/>
        <end position="178"/>
    </location>
</feature>
<feature type="compositionally biased region" description="Basic and acidic residues" evidence="6">
    <location>
        <begin position="1168"/>
        <end position="1186"/>
    </location>
</feature>
<reference evidence="8" key="1">
    <citation type="submission" date="2022-07" db="EMBL/GenBank/DDBJ databases">
        <title>Fungi with potential for degradation of polypropylene.</title>
        <authorList>
            <person name="Gostincar C."/>
        </authorList>
    </citation>
    <scope>NUCLEOTIDE SEQUENCE</scope>
    <source>
        <strain evidence="8">EXF-13308</strain>
    </source>
</reference>
<evidence type="ECO:0000256" key="1">
    <source>
        <dbReference type="ARBA" id="ARBA00004141"/>
    </source>
</evidence>
<comment type="subcellular location">
    <subcellularLocation>
        <location evidence="1">Membrane</location>
        <topology evidence="1">Multi-pass membrane protein</topology>
    </subcellularLocation>
</comment>
<keyword evidence="2 7" id="KW-0812">Transmembrane</keyword>
<dbReference type="PANTHER" id="PTHR47685">
    <property type="entry name" value="MAGNESIUM TRANSPORT PROTEIN CORA"/>
    <property type="match status" value="1"/>
</dbReference>
<dbReference type="InterPro" id="IPR050829">
    <property type="entry name" value="CorA_MIT"/>
</dbReference>
<evidence type="ECO:0000256" key="5">
    <source>
        <dbReference type="SAM" id="Coils"/>
    </source>
</evidence>
<accession>A0AA38RSP6</accession>
<keyword evidence="4 7" id="KW-0472">Membrane</keyword>
<dbReference type="GO" id="GO:0016020">
    <property type="term" value="C:membrane"/>
    <property type="evidence" value="ECO:0007669"/>
    <property type="project" value="UniProtKB-SubCell"/>
</dbReference>
<organism evidence="8 9">
    <name type="scientific">Pleurostoma richardsiae</name>
    <dbReference type="NCBI Taxonomy" id="41990"/>
    <lineage>
        <taxon>Eukaryota</taxon>
        <taxon>Fungi</taxon>
        <taxon>Dikarya</taxon>
        <taxon>Ascomycota</taxon>
        <taxon>Pezizomycotina</taxon>
        <taxon>Sordariomycetes</taxon>
        <taxon>Sordariomycetidae</taxon>
        <taxon>Calosphaeriales</taxon>
        <taxon>Pleurostomataceae</taxon>
        <taxon>Pleurostoma</taxon>
    </lineage>
</organism>
<keyword evidence="5" id="KW-0175">Coiled coil</keyword>
<feature type="transmembrane region" description="Helical" evidence="7">
    <location>
        <begin position="1100"/>
        <end position="1120"/>
    </location>
</feature>
<evidence type="ECO:0000256" key="7">
    <source>
        <dbReference type="SAM" id="Phobius"/>
    </source>
</evidence>
<feature type="compositionally biased region" description="Low complexity" evidence="6">
    <location>
        <begin position="179"/>
        <end position="192"/>
    </location>
</feature>
<feature type="coiled-coil region" evidence="5">
    <location>
        <begin position="977"/>
        <end position="1008"/>
    </location>
</feature>